<dbReference type="InterPro" id="IPR002347">
    <property type="entry name" value="SDR_fam"/>
</dbReference>
<dbReference type="PANTHER" id="PTHR44196">
    <property type="entry name" value="DEHYDROGENASE/REDUCTASE SDR FAMILY MEMBER 7B"/>
    <property type="match status" value="1"/>
</dbReference>
<name>A0ABT9ITG6_9BACL</name>
<accession>A0ABT9ITG6</accession>
<dbReference type="RefSeq" id="WP_305989940.1">
    <property type="nucleotide sequence ID" value="NZ_JAVAMP010000001.1"/>
</dbReference>
<evidence type="ECO:0000256" key="2">
    <source>
        <dbReference type="ARBA" id="ARBA00023002"/>
    </source>
</evidence>
<dbReference type="SUPFAM" id="SSF51735">
    <property type="entry name" value="NAD(P)-binding Rossmann-fold domains"/>
    <property type="match status" value="1"/>
</dbReference>
<protein>
    <submittedName>
        <fullName evidence="4">SDR family NAD(P)-dependent oxidoreductase</fullName>
    </submittedName>
</protein>
<dbReference type="Proteomes" id="UP001231941">
    <property type="component" value="Unassembled WGS sequence"/>
</dbReference>
<keyword evidence="5" id="KW-1185">Reference proteome</keyword>
<organism evidence="4 5">
    <name type="scientific">Chengkuizengella axinellae</name>
    <dbReference type="NCBI Taxonomy" id="3064388"/>
    <lineage>
        <taxon>Bacteria</taxon>
        <taxon>Bacillati</taxon>
        <taxon>Bacillota</taxon>
        <taxon>Bacilli</taxon>
        <taxon>Bacillales</taxon>
        <taxon>Paenibacillaceae</taxon>
        <taxon>Chengkuizengella</taxon>
    </lineage>
</organism>
<evidence type="ECO:0000256" key="1">
    <source>
        <dbReference type="ARBA" id="ARBA00006484"/>
    </source>
</evidence>
<dbReference type="PIRSF" id="PIRSF000126">
    <property type="entry name" value="11-beta-HSD1"/>
    <property type="match status" value="1"/>
</dbReference>
<dbReference type="EMBL" id="JAVAMP010000001">
    <property type="protein sequence ID" value="MDP5272628.1"/>
    <property type="molecule type" value="Genomic_DNA"/>
</dbReference>
<dbReference type="PRINTS" id="PR00080">
    <property type="entry name" value="SDRFAMILY"/>
</dbReference>
<dbReference type="Gene3D" id="3.40.50.720">
    <property type="entry name" value="NAD(P)-binding Rossmann-like Domain"/>
    <property type="match status" value="1"/>
</dbReference>
<evidence type="ECO:0000256" key="3">
    <source>
        <dbReference type="RuleBase" id="RU000363"/>
    </source>
</evidence>
<dbReference type="PANTHER" id="PTHR44196:SF1">
    <property type="entry name" value="DEHYDROGENASE_REDUCTASE SDR FAMILY MEMBER 7B"/>
    <property type="match status" value="1"/>
</dbReference>
<dbReference type="PRINTS" id="PR00081">
    <property type="entry name" value="GDHRDH"/>
</dbReference>
<evidence type="ECO:0000313" key="5">
    <source>
        <dbReference type="Proteomes" id="UP001231941"/>
    </source>
</evidence>
<reference evidence="4 5" key="1">
    <citation type="submission" date="2023-08" db="EMBL/GenBank/DDBJ databases">
        <authorList>
            <person name="Park J.-S."/>
        </authorList>
    </citation>
    <scope>NUCLEOTIDE SEQUENCE [LARGE SCALE GENOMIC DNA]</scope>
    <source>
        <strain evidence="4 5">2205SS18-9</strain>
    </source>
</reference>
<keyword evidence="2" id="KW-0560">Oxidoreductase</keyword>
<gene>
    <name evidence="4" type="ORF">Q5Y73_00770</name>
</gene>
<dbReference type="Pfam" id="PF00106">
    <property type="entry name" value="adh_short"/>
    <property type="match status" value="1"/>
</dbReference>
<dbReference type="PROSITE" id="PS00061">
    <property type="entry name" value="ADH_SHORT"/>
    <property type="match status" value="1"/>
</dbReference>
<dbReference type="InterPro" id="IPR036291">
    <property type="entry name" value="NAD(P)-bd_dom_sf"/>
</dbReference>
<comment type="similarity">
    <text evidence="1 3">Belongs to the short-chain dehydrogenases/reductases (SDR) family.</text>
</comment>
<dbReference type="InterPro" id="IPR020904">
    <property type="entry name" value="Sc_DH/Rdtase_CS"/>
</dbReference>
<comment type="caution">
    <text evidence="4">The sequence shown here is derived from an EMBL/GenBank/DDBJ whole genome shotgun (WGS) entry which is preliminary data.</text>
</comment>
<proteinExistence type="inferred from homology"/>
<sequence length="276" mass="30087">MLSSSIDYLIEMGVNKVNTLEQKVVVITGASGGIGAHMAIKLSTYGAIPILLARSKERLGKISDQIQGQHDVYVVDVSSKDHIFEVISLILSKYGKIDIFINNAGYAVFNDFLQLSLNEIEEMMMVNYFGVVYSCKAVLPSMIERNSGHIINVASMAGKVGSAKSSAYAASKHAVLGFTNSLRQELNKTNIIVSSLNCGPIDTPLLTKADVSGDYKANLPKWFILEPETVTKAILDIIANQKVEKNIPLIANMGSKILQILPRSLDKITAKITNRK</sequence>
<evidence type="ECO:0000313" key="4">
    <source>
        <dbReference type="EMBL" id="MDP5272628.1"/>
    </source>
</evidence>